<keyword evidence="2" id="KW-1185">Reference proteome</keyword>
<dbReference type="Proteomes" id="UP000324222">
    <property type="component" value="Unassembled WGS sequence"/>
</dbReference>
<reference evidence="1 2" key="1">
    <citation type="submission" date="2019-05" db="EMBL/GenBank/DDBJ databases">
        <title>Another draft genome of Portunus trituberculatus and its Hox gene families provides insights of decapod evolution.</title>
        <authorList>
            <person name="Jeong J.-H."/>
            <person name="Song I."/>
            <person name="Kim S."/>
            <person name="Choi T."/>
            <person name="Kim D."/>
            <person name="Ryu S."/>
            <person name="Kim W."/>
        </authorList>
    </citation>
    <scope>NUCLEOTIDE SEQUENCE [LARGE SCALE GENOMIC DNA]</scope>
    <source>
        <tissue evidence="1">Muscle</tissue>
    </source>
</reference>
<organism evidence="1 2">
    <name type="scientific">Portunus trituberculatus</name>
    <name type="common">Swimming crab</name>
    <name type="synonym">Neptunus trituberculatus</name>
    <dbReference type="NCBI Taxonomy" id="210409"/>
    <lineage>
        <taxon>Eukaryota</taxon>
        <taxon>Metazoa</taxon>
        <taxon>Ecdysozoa</taxon>
        <taxon>Arthropoda</taxon>
        <taxon>Crustacea</taxon>
        <taxon>Multicrustacea</taxon>
        <taxon>Malacostraca</taxon>
        <taxon>Eumalacostraca</taxon>
        <taxon>Eucarida</taxon>
        <taxon>Decapoda</taxon>
        <taxon>Pleocyemata</taxon>
        <taxon>Brachyura</taxon>
        <taxon>Eubrachyura</taxon>
        <taxon>Portunoidea</taxon>
        <taxon>Portunidae</taxon>
        <taxon>Portuninae</taxon>
        <taxon>Portunus</taxon>
    </lineage>
</organism>
<dbReference type="AlphaFoldDB" id="A0A5B7EDT2"/>
<gene>
    <name evidence="1" type="ORF">E2C01_024432</name>
</gene>
<comment type="caution">
    <text evidence="1">The sequence shown here is derived from an EMBL/GenBank/DDBJ whole genome shotgun (WGS) entry which is preliminary data.</text>
</comment>
<accession>A0A5B7EDT2</accession>
<proteinExistence type="predicted"/>
<protein>
    <submittedName>
        <fullName evidence="1">Uncharacterized protein</fullName>
    </submittedName>
</protein>
<evidence type="ECO:0000313" key="1">
    <source>
        <dbReference type="EMBL" id="MPC31153.1"/>
    </source>
</evidence>
<name>A0A5B7EDT2_PORTR</name>
<evidence type="ECO:0000313" key="2">
    <source>
        <dbReference type="Proteomes" id="UP000324222"/>
    </source>
</evidence>
<sequence>MNMETCHGTEGVNKLVVIVTAGFMYVGSCITQKQRSHPSCENPKYSPAGQTHVKIRLSTSPKMDEWENLLACISQMNRKTQACPSIPAATMLSSICPSSSLWSCWMLL</sequence>
<dbReference type="EMBL" id="VSRR010002377">
    <property type="protein sequence ID" value="MPC31153.1"/>
    <property type="molecule type" value="Genomic_DNA"/>
</dbReference>